<keyword evidence="3 10" id="KW-0723">Serine/threonine-protein kinase</keyword>
<dbReference type="InterPro" id="IPR050117">
    <property type="entry name" value="MAPK"/>
</dbReference>
<dbReference type="GO" id="GO:0005524">
    <property type="term" value="F:ATP binding"/>
    <property type="evidence" value="ECO:0007669"/>
    <property type="project" value="UniProtKB-UniRule"/>
</dbReference>
<feature type="binding site" evidence="9">
    <location>
        <position position="54"/>
    </location>
    <ligand>
        <name>ATP</name>
        <dbReference type="ChEBI" id="CHEBI:30616"/>
    </ligand>
</feature>
<dbReference type="InterPro" id="IPR017441">
    <property type="entry name" value="Protein_kinase_ATP_BS"/>
</dbReference>
<dbReference type="VEuPathDB" id="CryptoDB:CmeUKMEL1_11695"/>
<dbReference type="PROSITE" id="PS50011">
    <property type="entry name" value="PROTEIN_KINASE_DOM"/>
    <property type="match status" value="1"/>
</dbReference>
<comment type="similarity">
    <text evidence="10">Belongs to the protein kinase superfamily. Ser/Thr protein kinase family. MAP kinase subfamily.</text>
</comment>
<organism evidence="12 13">
    <name type="scientific">Cryptosporidium meleagridis</name>
    <dbReference type="NCBI Taxonomy" id="93969"/>
    <lineage>
        <taxon>Eukaryota</taxon>
        <taxon>Sar</taxon>
        <taxon>Alveolata</taxon>
        <taxon>Apicomplexa</taxon>
        <taxon>Conoidasida</taxon>
        <taxon>Coccidia</taxon>
        <taxon>Eucoccidiorida</taxon>
        <taxon>Eimeriorina</taxon>
        <taxon>Cryptosporidiidae</taxon>
        <taxon>Cryptosporidium</taxon>
    </lineage>
</organism>
<gene>
    <name evidence="12" type="ORF">CmeUKMEL1_11695</name>
</gene>
<dbReference type="AlphaFoldDB" id="A0A2P4Z2J1"/>
<evidence type="ECO:0000256" key="10">
    <source>
        <dbReference type="RuleBase" id="RU361165"/>
    </source>
</evidence>
<keyword evidence="5 10" id="KW-0808">Transferase</keyword>
<evidence type="ECO:0000256" key="8">
    <source>
        <dbReference type="ARBA" id="ARBA00022840"/>
    </source>
</evidence>
<name>A0A2P4Z2J1_9CRYT</name>
<evidence type="ECO:0000256" key="1">
    <source>
        <dbReference type="ARBA" id="ARBA00001946"/>
    </source>
</evidence>
<dbReference type="GO" id="GO:0004707">
    <property type="term" value="F:MAP kinase activity"/>
    <property type="evidence" value="ECO:0007669"/>
    <property type="project" value="UniProtKB-EC"/>
</dbReference>
<comment type="catalytic activity">
    <reaction evidence="10">
        <text>L-threonyl-[protein] + ATP = O-phospho-L-threonyl-[protein] + ADP + H(+)</text>
        <dbReference type="Rhea" id="RHEA:46608"/>
        <dbReference type="Rhea" id="RHEA-COMP:11060"/>
        <dbReference type="Rhea" id="RHEA-COMP:11605"/>
        <dbReference type="ChEBI" id="CHEBI:15378"/>
        <dbReference type="ChEBI" id="CHEBI:30013"/>
        <dbReference type="ChEBI" id="CHEBI:30616"/>
        <dbReference type="ChEBI" id="CHEBI:61977"/>
        <dbReference type="ChEBI" id="CHEBI:456216"/>
        <dbReference type="EC" id="2.7.11.24"/>
    </reaction>
</comment>
<keyword evidence="8 9" id="KW-0067">ATP-binding</keyword>
<evidence type="ECO:0000256" key="4">
    <source>
        <dbReference type="ARBA" id="ARBA00022553"/>
    </source>
</evidence>
<evidence type="ECO:0000259" key="11">
    <source>
        <dbReference type="PROSITE" id="PS50011"/>
    </source>
</evidence>
<dbReference type="PROSITE" id="PS00108">
    <property type="entry name" value="PROTEIN_KINASE_ST"/>
    <property type="match status" value="1"/>
</dbReference>
<evidence type="ECO:0000256" key="5">
    <source>
        <dbReference type="ARBA" id="ARBA00022679"/>
    </source>
</evidence>
<dbReference type="SMART" id="SM00220">
    <property type="entry name" value="S_TKc"/>
    <property type="match status" value="1"/>
</dbReference>
<dbReference type="Gene3D" id="3.30.200.20">
    <property type="entry name" value="Phosphorylase Kinase, domain 1"/>
    <property type="match status" value="1"/>
</dbReference>
<dbReference type="InterPro" id="IPR008271">
    <property type="entry name" value="Ser/Thr_kinase_AS"/>
</dbReference>
<dbReference type="EC" id="2.7.11.24" evidence="2 10"/>
<evidence type="ECO:0000256" key="7">
    <source>
        <dbReference type="ARBA" id="ARBA00022777"/>
    </source>
</evidence>
<keyword evidence="6 9" id="KW-0547">Nucleotide-binding</keyword>
<evidence type="ECO:0000256" key="3">
    <source>
        <dbReference type="ARBA" id="ARBA00022527"/>
    </source>
</evidence>
<dbReference type="Pfam" id="PF00069">
    <property type="entry name" value="Pkinase"/>
    <property type="match status" value="1"/>
</dbReference>
<dbReference type="InterPro" id="IPR011009">
    <property type="entry name" value="Kinase-like_dom_sf"/>
</dbReference>
<comment type="activity regulation">
    <text evidence="10">Activated by threonine and tyrosine phosphorylation.</text>
</comment>
<dbReference type="Gene3D" id="1.10.510.10">
    <property type="entry name" value="Transferase(Phosphotransferase) domain 1"/>
    <property type="match status" value="1"/>
</dbReference>
<evidence type="ECO:0000256" key="6">
    <source>
        <dbReference type="ARBA" id="ARBA00022741"/>
    </source>
</evidence>
<dbReference type="EMBL" id="JIBK01000041">
    <property type="protein sequence ID" value="POM84298.1"/>
    <property type="molecule type" value="Genomic_DNA"/>
</dbReference>
<dbReference type="Proteomes" id="UP000236928">
    <property type="component" value="Unassembled WGS sequence"/>
</dbReference>
<dbReference type="CDD" id="cd07834">
    <property type="entry name" value="STKc_MAPK"/>
    <property type="match status" value="1"/>
</dbReference>
<proteinExistence type="inferred from homology"/>
<evidence type="ECO:0000313" key="12">
    <source>
        <dbReference type="EMBL" id="POM84298.1"/>
    </source>
</evidence>
<keyword evidence="10" id="KW-0460">Magnesium</keyword>
<evidence type="ECO:0000256" key="2">
    <source>
        <dbReference type="ARBA" id="ARBA00012411"/>
    </source>
</evidence>
<dbReference type="PANTHER" id="PTHR24055">
    <property type="entry name" value="MITOGEN-ACTIVATED PROTEIN KINASE"/>
    <property type="match status" value="1"/>
</dbReference>
<keyword evidence="7 10" id="KW-0418">Kinase</keyword>
<dbReference type="PROSITE" id="PS00107">
    <property type="entry name" value="PROTEIN_KINASE_ATP"/>
    <property type="match status" value="1"/>
</dbReference>
<keyword evidence="4" id="KW-0597">Phosphoprotein</keyword>
<dbReference type="InterPro" id="IPR003527">
    <property type="entry name" value="MAP_kinase_CS"/>
</dbReference>
<dbReference type="FunFam" id="3.30.200.20:FF:000028">
    <property type="entry name" value="Mitogen-activated protein kinase"/>
    <property type="match status" value="1"/>
</dbReference>
<dbReference type="InterPro" id="IPR000719">
    <property type="entry name" value="Prot_kinase_dom"/>
</dbReference>
<dbReference type="PROSITE" id="PS01351">
    <property type="entry name" value="MAPK"/>
    <property type="match status" value="1"/>
</dbReference>
<dbReference type="SUPFAM" id="SSF56112">
    <property type="entry name" value="Protein kinase-like (PK-like)"/>
    <property type="match status" value="1"/>
</dbReference>
<evidence type="ECO:0000256" key="9">
    <source>
        <dbReference type="PROSITE-ProRule" id="PRU10141"/>
    </source>
</evidence>
<comment type="caution">
    <text evidence="12">The sequence shown here is derived from an EMBL/GenBank/DDBJ whole genome shotgun (WGS) entry which is preliminary data.</text>
</comment>
<keyword evidence="13" id="KW-1185">Reference proteome</keyword>
<evidence type="ECO:0000313" key="13">
    <source>
        <dbReference type="Proteomes" id="UP000236928"/>
    </source>
</evidence>
<dbReference type="FunFam" id="1.10.510.10:FF:000040">
    <property type="entry name" value="Mitogen-activated protein kinase"/>
    <property type="match status" value="1"/>
</dbReference>
<comment type="cofactor">
    <cofactor evidence="1 10">
        <name>Mg(2+)</name>
        <dbReference type="ChEBI" id="CHEBI:18420"/>
    </cofactor>
</comment>
<sequence>MMKITKNITVNVEDGNTYTVPEHYKFIKKVGSGAYGCVVSFYDKSRGSYIAVKKIFDAFQDLIDAKRILREIKLLRQLQHENILGIIDLLPPDSPNFEDIYIVTQLMETDLHRVIYSKQTLTNEHIQYFMYQILRGLSYLHKVNIIHRDLKPSNILVNLSCDLKICDFGLARGNVCDIDKSKDELTDYVVTRWYRAPEIILCVNRYDKAVDIWSAGCIFAELIKRSALFAGHDHLDQLKAIISCLGTPSRDDLDAWLPYKGSTENARKYLDTLPNYKGRHISTLFPGFNCPEAIDLIEKMLSFNPKKRITADEALSHPYFNGININSGYESPKSSSVHNIHFKSNNSIEPELISLDSSTTDSIDWSFDNFEPTKRLLQNKVYEEIADFHPEILIRDFPLIHHLGINVPKKHLQMLRSKYATNTLRGKDRINAYMVDSLMSTSSSTSITPSNSFDILGTIDMVKKLSIVHKQNRMSNSQPAQSGTVIPSSEYDVGSEGFFLHRSQELCLTTPALQKRTYPFISYPSDSESGNDANLNTKNTVTGVGQHVKNTTENLKRIAYGRAESNI</sequence>
<reference evidence="12 13" key="1">
    <citation type="submission" date="2014-04" db="EMBL/GenBank/DDBJ databases">
        <title>Comparative Genomics of Cryptosporidium Species.</title>
        <authorList>
            <person name="Silva J.C."/>
            <person name="Su Q."/>
            <person name="Chalmers R."/>
            <person name="Chibucos M.C."/>
            <person name="Elwin K."/>
            <person name="Godinez A."/>
            <person name="Guo F."/>
            <person name="Huynh K."/>
            <person name="Orvis J."/>
            <person name="Ott S."/>
            <person name="Sadzewicz L."/>
            <person name="Sengamalay N."/>
            <person name="Shetty A."/>
            <person name="Sun M."/>
            <person name="Tallon L."/>
            <person name="Xiao L."/>
            <person name="Zhang H."/>
            <person name="Fraser C.M."/>
            <person name="Zhu G."/>
            <person name="Kissinger J."/>
            <person name="Widmer G."/>
        </authorList>
    </citation>
    <scope>NUCLEOTIDE SEQUENCE [LARGE SCALE GENOMIC DNA]</scope>
    <source>
        <strain evidence="12 13">UKMEL1</strain>
    </source>
</reference>
<dbReference type="OrthoDB" id="192887at2759"/>
<protein>
    <recommendedName>
        <fullName evidence="2 10">Mitogen-activated protein kinase</fullName>
        <ecNumber evidence="2 10">2.7.11.24</ecNumber>
    </recommendedName>
</protein>
<accession>A0A2P4Z2J1</accession>
<feature type="domain" description="Protein kinase" evidence="11">
    <location>
        <begin position="24"/>
        <end position="320"/>
    </location>
</feature>